<dbReference type="Pfam" id="PF21783">
    <property type="entry name" value="YNCE"/>
    <property type="match status" value="1"/>
</dbReference>
<dbReference type="NCBIfam" id="TIGR02276">
    <property type="entry name" value="beta_rpt_yvtn"/>
    <property type="match status" value="2"/>
</dbReference>
<dbReference type="Gene3D" id="2.130.10.10">
    <property type="entry name" value="YVTN repeat-like/Quinoprotein amine dehydrogenase"/>
    <property type="match status" value="2"/>
</dbReference>
<dbReference type="InterPro" id="IPR051200">
    <property type="entry name" value="Host-pathogen_enzymatic-act"/>
</dbReference>
<dbReference type="EMBL" id="AYTS01000129">
    <property type="protein sequence ID" value="OOP55599.1"/>
    <property type="molecule type" value="Genomic_DNA"/>
</dbReference>
<dbReference type="PANTHER" id="PTHR47197:SF3">
    <property type="entry name" value="DIHYDRO-HEME D1 DEHYDROGENASE"/>
    <property type="match status" value="1"/>
</dbReference>
<keyword evidence="1" id="KW-0732">Signal</keyword>
<dbReference type="InterPro" id="IPR048433">
    <property type="entry name" value="YNCE-like_beta-prop"/>
</dbReference>
<dbReference type="AlphaFoldDB" id="A0A1V4AR70"/>
<evidence type="ECO:0000256" key="1">
    <source>
        <dbReference type="ARBA" id="ARBA00022729"/>
    </source>
</evidence>
<proteinExistence type="predicted"/>
<dbReference type="InterPro" id="IPR011964">
    <property type="entry name" value="YVTN_b-propeller_repeat"/>
</dbReference>
<name>A0A1V4AR70_9BACT</name>
<dbReference type="Proteomes" id="UP000189681">
    <property type="component" value="Unassembled WGS sequence"/>
</dbReference>
<evidence type="ECO:0000313" key="3">
    <source>
        <dbReference type="EMBL" id="OOP55599.1"/>
    </source>
</evidence>
<organism evidence="3 4">
    <name type="scientific">Candidatus Brocadia carolinensis</name>
    <dbReference type="NCBI Taxonomy" id="1004156"/>
    <lineage>
        <taxon>Bacteria</taxon>
        <taxon>Pseudomonadati</taxon>
        <taxon>Planctomycetota</taxon>
        <taxon>Candidatus Brocadiia</taxon>
        <taxon>Candidatus Brocadiales</taxon>
        <taxon>Candidatus Brocadiaceae</taxon>
        <taxon>Candidatus Brocadia</taxon>
    </lineage>
</organism>
<dbReference type="PANTHER" id="PTHR47197">
    <property type="entry name" value="PROTEIN NIRF"/>
    <property type="match status" value="1"/>
</dbReference>
<sequence>MLQRLRFRKINPLIASMVTAFCIFTSMGYAEKKEGFDPKAVVFVTNRDSSDVTVIDMKTDTIIERIACGDFGNPHMTEATEDGRYLLATCTQGNYASIIDLHTKEITKVRLDTMPEHFCISAKNEYAYIGNMGGGSVSVLDIKNKREIKNIPGFFEPHGFECSTDGAKVYVSNMGAHEVGIIDTKTLKLVKRIQVGSADVLAMVNRIDMNNKLSEVVGAANPTFTPDGKYAYVADGDSNQVAVIDTTIDEVITTIPVGDEPWRAYASPDGTKMVVPNNGDQTISVIDVKSNKVIATFPGDEDMTGVNFVNGGKKAYVISRGDSALRVINLEKFKEIKRIKLPEDSKPETASTTADGKKVYLSASGRNCVYVFDADTDRYKEIPNVGYSPWAVSIIGGQNYCH</sequence>
<evidence type="ECO:0000313" key="4">
    <source>
        <dbReference type="Proteomes" id="UP000189681"/>
    </source>
</evidence>
<accession>A0A1V4AR70</accession>
<protein>
    <recommendedName>
        <fullName evidence="2">YNCE-like beta-propeller domain-containing protein</fullName>
    </recommendedName>
</protein>
<dbReference type="STRING" id="1004156.AYP45_13900"/>
<evidence type="ECO:0000259" key="2">
    <source>
        <dbReference type="Pfam" id="PF21783"/>
    </source>
</evidence>
<dbReference type="InterPro" id="IPR011048">
    <property type="entry name" value="Haem_d1_sf"/>
</dbReference>
<reference evidence="3 4" key="1">
    <citation type="journal article" date="2017" name="Water Res.">
        <title>Discovery and metagenomic analysis of an anammox bacterial enrichment related to Candidatus "Brocadia caroliniensis" in a full-scale glycerol-fed nitritation-denitritation separate centrate treatment process.</title>
        <authorList>
            <person name="Park H."/>
            <person name="Brotto A.C."/>
            <person name="van Loosdrecht M.C."/>
            <person name="Chandran K."/>
        </authorList>
    </citation>
    <scope>NUCLEOTIDE SEQUENCE [LARGE SCALE GENOMIC DNA]</scope>
    <source>
        <strain evidence="3">26THWARD</strain>
    </source>
</reference>
<dbReference type="InterPro" id="IPR015943">
    <property type="entry name" value="WD40/YVTN_repeat-like_dom_sf"/>
</dbReference>
<comment type="caution">
    <text evidence="3">The sequence shown here is derived from an EMBL/GenBank/DDBJ whole genome shotgun (WGS) entry which is preliminary data.</text>
</comment>
<feature type="domain" description="YNCE-like beta-propeller" evidence="2">
    <location>
        <begin position="40"/>
        <end position="198"/>
    </location>
</feature>
<dbReference type="SUPFAM" id="SSF51004">
    <property type="entry name" value="C-terminal (heme d1) domain of cytochrome cd1-nitrite reductase"/>
    <property type="match status" value="1"/>
</dbReference>
<gene>
    <name evidence="3" type="ORF">AYP45_13900</name>
</gene>